<dbReference type="OrthoDB" id="5614121at2"/>
<feature type="chain" id="PRO_5016269297" evidence="2">
    <location>
        <begin position="47"/>
        <end position="481"/>
    </location>
</feature>
<dbReference type="EMBL" id="AP017372">
    <property type="protein sequence ID" value="BAU57932.2"/>
    <property type="molecule type" value="Genomic_DNA"/>
</dbReference>
<dbReference type="SUPFAM" id="SSF48452">
    <property type="entry name" value="TPR-like"/>
    <property type="match status" value="1"/>
</dbReference>
<dbReference type="PROSITE" id="PS50005">
    <property type="entry name" value="TPR"/>
    <property type="match status" value="1"/>
</dbReference>
<evidence type="ECO:0000313" key="3">
    <source>
        <dbReference type="EMBL" id="BAU57932.2"/>
    </source>
</evidence>
<keyword evidence="2" id="KW-0732">Signal</keyword>
<name>A0A0X8XAA4_HALHR</name>
<dbReference type="KEGG" id="hhk:HH1059_12340"/>
<dbReference type="AlphaFoldDB" id="A0A0X8XAA4"/>
<feature type="signal peptide" evidence="2">
    <location>
        <begin position="1"/>
        <end position="46"/>
    </location>
</feature>
<dbReference type="Proteomes" id="UP000218890">
    <property type="component" value="Chromosome"/>
</dbReference>
<dbReference type="InterPro" id="IPR011990">
    <property type="entry name" value="TPR-like_helical_dom_sf"/>
</dbReference>
<evidence type="ECO:0000256" key="1">
    <source>
        <dbReference type="PROSITE-ProRule" id="PRU00339"/>
    </source>
</evidence>
<dbReference type="Gene3D" id="1.25.40.10">
    <property type="entry name" value="Tetratricopeptide repeat domain"/>
    <property type="match status" value="1"/>
</dbReference>
<dbReference type="SUPFAM" id="SSF56935">
    <property type="entry name" value="Porins"/>
    <property type="match status" value="1"/>
</dbReference>
<organism evidence="3 4">
    <name type="scientific">Halorhodospira halochloris</name>
    <name type="common">Ectothiorhodospira halochloris</name>
    <dbReference type="NCBI Taxonomy" id="1052"/>
    <lineage>
        <taxon>Bacteria</taxon>
        <taxon>Pseudomonadati</taxon>
        <taxon>Pseudomonadota</taxon>
        <taxon>Gammaproteobacteria</taxon>
        <taxon>Chromatiales</taxon>
        <taxon>Ectothiorhodospiraceae</taxon>
        <taxon>Halorhodospira</taxon>
    </lineage>
</organism>
<gene>
    <name evidence="3" type="ORF">HH1059_12340</name>
</gene>
<evidence type="ECO:0000256" key="2">
    <source>
        <dbReference type="SAM" id="SignalP"/>
    </source>
</evidence>
<protein>
    <submittedName>
        <fullName evidence="3">Uncharacterized protein</fullName>
    </submittedName>
</protein>
<sequence length="481" mass="55297">MHKGPRHLLECHLAKYPCRRGVFRLGPVRFSLAFLVLLCCSGFAAAENETHWQDAVTQIEQFIDQGDYDAAIEVGQDNEQHTGIPEFDLAVGRAHLFAGEGERAARAFERVIIVQPGHDRARLELGRALYVIEDYETSRDHFTQVIEREPPDQVQSQAQRFVDAIDRAMAAARPATDAWVSLRGGHDNNVYSTSGEDFLLSVEGLEAFGIDQLEVEEEVESDQFLEGAVGGFYHTPWVADRQWRFSGQAQHRDYERFSEVDQSVVQAEATRVVRTSEMEQFHLGAELQQVYIDGDYQRTRARLTPEWRRNTGPTDQWRFQPVIGYSDYDNDDLDTLRGELGGSWVRLISEDLGVILLTRPVVHHEQTDIDYMVRTGFDVDANFIVPVNDWNTFSMALSSGYHLYHDGADEDDYKQAYDRRYEDDSAERAFLVGINFSYSVDVPQEPWRITAMINHRNKNSNIDTRNYEQTLIMADFRYTWE</sequence>
<keyword evidence="1" id="KW-0802">TPR repeat</keyword>
<proteinExistence type="predicted"/>
<accession>A0A0X8XAA4</accession>
<keyword evidence="4" id="KW-1185">Reference proteome</keyword>
<feature type="repeat" description="TPR" evidence="1">
    <location>
        <begin position="119"/>
        <end position="152"/>
    </location>
</feature>
<reference evidence="3" key="1">
    <citation type="submission" date="2016-02" db="EMBL/GenBank/DDBJ databases">
        <title>Halorhodospira halochloris DSM-1059 complete genome, version 2.</title>
        <authorList>
            <person name="Tsukatani Y."/>
        </authorList>
    </citation>
    <scope>NUCLEOTIDE SEQUENCE</scope>
    <source>
        <strain evidence="3">DSM 1059</strain>
    </source>
</reference>
<dbReference type="InterPro" id="IPR019734">
    <property type="entry name" value="TPR_rpt"/>
</dbReference>
<evidence type="ECO:0000313" key="4">
    <source>
        <dbReference type="Proteomes" id="UP000218890"/>
    </source>
</evidence>